<keyword evidence="9" id="KW-1185">Reference proteome</keyword>
<protein>
    <recommendedName>
        <fullName evidence="10">Aminotransferase class I/II-fold pyridoxal phosphate-dependent enzyme</fullName>
    </recommendedName>
</protein>
<dbReference type="SUPFAM" id="SSF53383">
    <property type="entry name" value="PLP-dependent transferases"/>
    <property type="match status" value="1"/>
</dbReference>
<keyword evidence="4" id="KW-0663">Pyridoxal phosphate</keyword>
<keyword evidence="3" id="KW-0210">Decarboxylase</keyword>
<dbReference type="InterPro" id="IPR008286">
    <property type="entry name" value="Prn/Lys/Arg_de-COase_C"/>
</dbReference>
<dbReference type="SUPFAM" id="SSF55904">
    <property type="entry name" value="Ornithine decarboxylase C-terminal domain"/>
    <property type="match status" value="1"/>
</dbReference>
<dbReference type="EMBL" id="BMHP01000012">
    <property type="protein sequence ID" value="GGD99320.1"/>
    <property type="molecule type" value="Genomic_DNA"/>
</dbReference>
<proteinExistence type="inferred from homology"/>
<evidence type="ECO:0000313" key="8">
    <source>
        <dbReference type="EMBL" id="GGD99320.1"/>
    </source>
</evidence>
<dbReference type="Gene3D" id="3.90.100.10">
    <property type="entry name" value="Orn/Lys/Arg decarboxylase, C-terminal domain"/>
    <property type="match status" value="1"/>
</dbReference>
<sequence>MNTSKTLSLFHAPLYKALINLYDSNPGSYHVPGHKYGQSLDMLKELDPDAFHIFKTIMALDVTELSVTDDLHSPAAVIAEAQNLAAMTFGAEQTFFLIGGSTAGNLAMILASCNPGDTIIVQRNIHKSVLNGLMLAQAKVVFLSPQTDPVSGLHIIPELSDVAEALTRYPETKAVFLSNPSYYGRSVDLHLYAELVHEHNCLLLVDEAHGAHYGQHPSFPVSALQAGADAVVQSTHKTLSALTMGAMLHVQGSSIDRDAVTSALTMIQSSSPSYPIMASLDIARAMIDVFGPSLFEKGIQSAQAFRQWVKQSSAWLEEPANTLNAQCDPLRVIVKDRTGRYTGYDLQQRLEKEGCWAEMADSSHVVLLFGMSNSKADYDKLIAAFMKIEEEEQPYNDYYFAVQSPDVVNMRKFLSYSACPISEPVLFSNRRMRRDQVEMIAATEAAGRIAAEAVIPYPPGIPILYPGELIRPDVLLFLKELARTGAKCQGVSDPTLQKLAVIRKD</sequence>
<dbReference type="Pfam" id="PF03711">
    <property type="entry name" value="OKR_DC_1_C"/>
    <property type="match status" value="1"/>
</dbReference>
<dbReference type="Proteomes" id="UP000612456">
    <property type="component" value="Unassembled WGS sequence"/>
</dbReference>
<dbReference type="GO" id="GO:0016831">
    <property type="term" value="F:carboxy-lyase activity"/>
    <property type="evidence" value="ECO:0007669"/>
    <property type="project" value="UniProtKB-KW"/>
</dbReference>
<dbReference type="AlphaFoldDB" id="A0A916ZI72"/>
<keyword evidence="5" id="KW-0456">Lyase</keyword>
<reference evidence="8" key="2">
    <citation type="submission" date="2020-09" db="EMBL/GenBank/DDBJ databases">
        <authorList>
            <person name="Sun Q."/>
            <person name="Zhou Y."/>
        </authorList>
    </citation>
    <scope>NUCLEOTIDE SEQUENCE</scope>
    <source>
        <strain evidence="8">CGMCC 1.15178</strain>
    </source>
</reference>
<evidence type="ECO:0000259" key="6">
    <source>
        <dbReference type="Pfam" id="PF01276"/>
    </source>
</evidence>
<evidence type="ECO:0008006" key="10">
    <source>
        <dbReference type="Google" id="ProtNLM"/>
    </source>
</evidence>
<dbReference type="InterPro" id="IPR015421">
    <property type="entry name" value="PyrdxlP-dep_Trfase_major"/>
</dbReference>
<feature type="domain" description="Orn/Lys/Arg decarboxylases family 1 pyridoxal-P attachment site" evidence="6">
    <location>
        <begin position="13"/>
        <end position="322"/>
    </location>
</feature>
<evidence type="ECO:0000259" key="7">
    <source>
        <dbReference type="Pfam" id="PF03711"/>
    </source>
</evidence>
<dbReference type="InterPro" id="IPR052357">
    <property type="entry name" value="Orn_Lys_Arg_decarboxylase-I"/>
</dbReference>
<evidence type="ECO:0000256" key="4">
    <source>
        <dbReference type="ARBA" id="ARBA00022898"/>
    </source>
</evidence>
<dbReference type="PANTHER" id="PTHR43277:SF3">
    <property type="entry name" value="DECARBOXYLASE, PUTATIVE-RELATED"/>
    <property type="match status" value="1"/>
</dbReference>
<feature type="domain" description="Orn/Lys/Arg decarboxylase C-terminal" evidence="7">
    <location>
        <begin position="429"/>
        <end position="490"/>
    </location>
</feature>
<evidence type="ECO:0000313" key="9">
    <source>
        <dbReference type="Proteomes" id="UP000612456"/>
    </source>
</evidence>
<gene>
    <name evidence="8" type="primary">yaaO</name>
    <name evidence="8" type="ORF">GCM10010911_67810</name>
</gene>
<name>A0A916ZI72_9BACL</name>
<evidence type="ECO:0000256" key="2">
    <source>
        <dbReference type="ARBA" id="ARBA00010671"/>
    </source>
</evidence>
<dbReference type="PANTHER" id="PTHR43277">
    <property type="entry name" value="ARGININE DECARBOXYLASE"/>
    <property type="match status" value="1"/>
</dbReference>
<evidence type="ECO:0000256" key="3">
    <source>
        <dbReference type="ARBA" id="ARBA00022793"/>
    </source>
</evidence>
<reference evidence="8" key="1">
    <citation type="journal article" date="2014" name="Int. J. Syst. Evol. Microbiol.">
        <title>Complete genome sequence of Corynebacterium casei LMG S-19264T (=DSM 44701T), isolated from a smear-ripened cheese.</title>
        <authorList>
            <consortium name="US DOE Joint Genome Institute (JGI-PGF)"/>
            <person name="Walter F."/>
            <person name="Albersmeier A."/>
            <person name="Kalinowski J."/>
            <person name="Ruckert C."/>
        </authorList>
    </citation>
    <scope>NUCLEOTIDE SEQUENCE</scope>
    <source>
        <strain evidence="8">CGMCC 1.15178</strain>
    </source>
</reference>
<comment type="cofactor">
    <cofactor evidence="1">
        <name>pyridoxal 5'-phosphate</name>
        <dbReference type="ChEBI" id="CHEBI:597326"/>
    </cofactor>
</comment>
<dbReference type="InterPro" id="IPR015424">
    <property type="entry name" value="PyrdxlP-dep_Trfase"/>
</dbReference>
<dbReference type="RefSeq" id="WP_188999979.1">
    <property type="nucleotide sequence ID" value="NZ_BMHP01000012.1"/>
</dbReference>
<accession>A0A916ZI72</accession>
<dbReference type="InterPro" id="IPR000310">
    <property type="entry name" value="Orn/Lys/Arg_deCO2ase_major_dom"/>
</dbReference>
<comment type="similarity">
    <text evidence="2">Belongs to the Orn/Lys/Arg decarboxylase class-I family.</text>
</comment>
<evidence type="ECO:0000256" key="1">
    <source>
        <dbReference type="ARBA" id="ARBA00001933"/>
    </source>
</evidence>
<dbReference type="InterPro" id="IPR036633">
    <property type="entry name" value="Prn/Lys/Arg_de-COase_C_sf"/>
</dbReference>
<organism evidence="8 9">
    <name type="scientific">Paenibacillus nasutitermitis</name>
    <dbReference type="NCBI Taxonomy" id="1652958"/>
    <lineage>
        <taxon>Bacteria</taxon>
        <taxon>Bacillati</taxon>
        <taxon>Bacillota</taxon>
        <taxon>Bacilli</taxon>
        <taxon>Bacillales</taxon>
        <taxon>Paenibacillaceae</taxon>
        <taxon>Paenibacillus</taxon>
    </lineage>
</organism>
<dbReference type="Gene3D" id="3.40.640.10">
    <property type="entry name" value="Type I PLP-dependent aspartate aminotransferase-like (Major domain)"/>
    <property type="match status" value="1"/>
</dbReference>
<comment type="caution">
    <text evidence="8">The sequence shown here is derived from an EMBL/GenBank/DDBJ whole genome shotgun (WGS) entry which is preliminary data.</text>
</comment>
<dbReference type="Pfam" id="PF01276">
    <property type="entry name" value="OKR_DC_1"/>
    <property type="match status" value="1"/>
</dbReference>
<evidence type="ECO:0000256" key="5">
    <source>
        <dbReference type="ARBA" id="ARBA00023239"/>
    </source>
</evidence>